<dbReference type="SMART" id="SM00873">
    <property type="entry name" value="B3_4"/>
    <property type="match status" value="1"/>
</dbReference>
<evidence type="ECO:0000256" key="8">
    <source>
        <dbReference type="ARBA" id="ARBA00022741"/>
    </source>
</evidence>
<evidence type="ECO:0000256" key="16">
    <source>
        <dbReference type="PROSITE-ProRule" id="PRU00209"/>
    </source>
</evidence>
<dbReference type="PROSITE" id="PS50886">
    <property type="entry name" value="TRBD"/>
    <property type="match status" value="1"/>
</dbReference>
<evidence type="ECO:0000256" key="4">
    <source>
        <dbReference type="ARBA" id="ARBA00022490"/>
    </source>
</evidence>
<keyword evidence="4 15" id="KW-0963">Cytoplasm</keyword>
<sequence>MRISRKWFNQFMDVQDLSIEEMAKRITDAGFEVEGIEHLSQGTNLVIGHVETCTEHPDSDHLHCTTVNVGNEVVNIVCGAPNVAAGQNVIVALPGAVLPGGEIKNGVIRGVESNGMICSLLELGVDPSSLDENQKNGIKVLPADAPVGNTDPLGYLGLDDEVLDIGLTPNRNDCLAAFNMAKEAGAILNREVKLPEFNGASDVGTPSQLHVESTTSKCPLFYGKVINHLTIKESPKWMKELLAASGVKSINNVVDISNIVMLETGQPMHFYDAKSLPVQSIVVADGFDEEYTALDGVTYKLQPEDIVITNQGKPIGIAGVMGGNDSKILDTTDSIIIECAIFDHVSIRNTARRLNLSTDASVRYQKGIEPLASKKALDRAVQLLIEYADATGVEETVQYGQVPYEPKSISCTLEAINNRLGTDFNLDEVVDVFTRLDFEPEVEGTTITCHIPSSRTDMEGMADLSEEVIRMLGYDRLPSTLPVMPMTEGKLTYKQQLTRQARQFLCAQGLQDCLTYTLISTEKKENAIFNTDEAIELASPMSEERRYIRTSILPSLLDVVSYNRARNIKDINVFELSDVAGVSGAKMHLAIAMSGNLQQTRWTSDVTVSDFYTLKGLVEAFLDQIGIAAQRISFVENDLDTTHFHPYRSAKIMLGKDCVGLLGDIHPQYGKNIVMAELDFDALIDVKKSKIKFSPVSKYPSVSRDLAFVLDRAMPVQKVVDTINKQGRLNKEMIIRDVEVFDVYEGEHVSKDEKSVALSITFQSDSHTLKDEEINQVFEAILEHIQKDCNATLRS</sequence>
<dbReference type="InterPro" id="IPR045060">
    <property type="entry name" value="Phe-tRNA-ligase_IIc_bsu"/>
</dbReference>
<evidence type="ECO:0000256" key="13">
    <source>
        <dbReference type="ARBA" id="ARBA00023146"/>
    </source>
</evidence>
<dbReference type="GO" id="GO:0140096">
    <property type="term" value="F:catalytic activity, acting on a protein"/>
    <property type="evidence" value="ECO:0007669"/>
    <property type="project" value="UniProtKB-ARBA"/>
</dbReference>
<dbReference type="Proteomes" id="UP000265489">
    <property type="component" value="Unassembled WGS sequence"/>
</dbReference>
<comment type="cofactor">
    <cofactor evidence="15">
        <name>Mg(2+)</name>
        <dbReference type="ChEBI" id="CHEBI:18420"/>
    </cofactor>
    <text evidence="15">Binds 2 magnesium ions per tetramer.</text>
</comment>
<dbReference type="InterPro" id="IPR004532">
    <property type="entry name" value="Phe-tRNA-ligase_IIc_bsu_bact"/>
</dbReference>
<dbReference type="RefSeq" id="WP_118324166.1">
    <property type="nucleotide sequence ID" value="NZ_QRYH01000015.1"/>
</dbReference>
<evidence type="ECO:0000259" key="19">
    <source>
        <dbReference type="PROSITE" id="PS51483"/>
    </source>
</evidence>
<comment type="catalytic activity">
    <reaction evidence="14 15">
        <text>tRNA(Phe) + L-phenylalanine + ATP = L-phenylalanyl-tRNA(Phe) + AMP + diphosphate + H(+)</text>
        <dbReference type="Rhea" id="RHEA:19413"/>
        <dbReference type="Rhea" id="RHEA-COMP:9668"/>
        <dbReference type="Rhea" id="RHEA-COMP:9699"/>
        <dbReference type="ChEBI" id="CHEBI:15378"/>
        <dbReference type="ChEBI" id="CHEBI:30616"/>
        <dbReference type="ChEBI" id="CHEBI:33019"/>
        <dbReference type="ChEBI" id="CHEBI:58095"/>
        <dbReference type="ChEBI" id="CHEBI:78442"/>
        <dbReference type="ChEBI" id="CHEBI:78531"/>
        <dbReference type="ChEBI" id="CHEBI:456215"/>
        <dbReference type="EC" id="6.1.1.20"/>
    </reaction>
</comment>
<dbReference type="FunFam" id="3.30.70.380:FF:000001">
    <property type="entry name" value="Phenylalanine--tRNA ligase beta subunit"/>
    <property type="match status" value="1"/>
</dbReference>
<dbReference type="SMART" id="SM00896">
    <property type="entry name" value="FDX-ACB"/>
    <property type="match status" value="1"/>
</dbReference>
<dbReference type="InterPro" id="IPR020825">
    <property type="entry name" value="Phe-tRNA_synthase-like_B3/B4"/>
</dbReference>
<dbReference type="PROSITE" id="PS51447">
    <property type="entry name" value="FDX_ACB"/>
    <property type="match status" value="1"/>
</dbReference>
<dbReference type="EC" id="6.1.1.20" evidence="15"/>
<dbReference type="InterPro" id="IPR009061">
    <property type="entry name" value="DNA-bd_dom_put_sf"/>
</dbReference>
<dbReference type="HAMAP" id="MF_00283">
    <property type="entry name" value="Phe_tRNA_synth_beta1"/>
    <property type="match status" value="1"/>
</dbReference>
<dbReference type="NCBIfam" id="TIGR00472">
    <property type="entry name" value="pheT_bact"/>
    <property type="match status" value="1"/>
</dbReference>
<comment type="subcellular location">
    <subcellularLocation>
        <location evidence="1 15">Cytoplasm</location>
    </subcellularLocation>
</comment>
<dbReference type="Gene3D" id="3.30.56.10">
    <property type="match status" value="2"/>
</dbReference>
<evidence type="ECO:0000256" key="12">
    <source>
        <dbReference type="ARBA" id="ARBA00022917"/>
    </source>
</evidence>
<dbReference type="PANTHER" id="PTHR10947:SF0">
    <property type="entry name" value="PHENYLALANINE--TRNA LIGASE BETA SUBUNIT"/>
    <property type="match status" value="1"/>
</dbReference>
<dbReference type="InterPro" id="IPR036690">
    <property type="entry name" value="Fdx_antiC-bd_sf"/>
</dbReference>
<dbReference type="SUPFAM" id="SSF54991">
    <property type="entry name" value="Anticodon-binding domain of PheRS"/>
    <property type="match status" value="1"/>
</dbReference>
<evidence type="ECO:0000259" key="18">
    <source>
        <dbReference type="PROSITE" id="PS51447"/>
    </source>
</evidence>
<feature type="binding site" evidence="15">
    <location>
        <position position="463"/>
    </location>
    <ligand>
        <name>Mg(2+)</name>
        <dbReference type="ChEBI" id="CHEBI:18420"/>
        <note>shared with alpha subunit</note>
    </ligand>
</feature>
<dbReference type="InterPro" id="IPR005121">
    <property type="entry name" value="Fdx_antiC-bd"/>
</dbReference>
<feature type="binding site" evidence="15">
    <location>
        <position position="457"/>
    </location>
    <ligand>
        <name>Mg(2+)</name>
        <dbReference type="ChEBI" id="CHEBI:18420"/>
        <note>shared with alpha subunit</note>
    </ligand>
</feature>
<reference evidence="20 21" key="1">
    <citation type="submission" date="2018-08" db="EMBL/GenBank/DDBJ databases">
        <title>A genome reference for cultivated species of the human gut microbiota.</title>
        <authorList>
            <person name="Zou Y."/>
            <person name="Xue W."/>
            <person name="Luo G."/>
        </authorList>
    </citation>
    <scope>NUCLEOTIDE SEQUENCE [LARGE SCALE GENOMIC DNA]</scope>
    <source>
        <strain evidence="20 21">AF15-20</strain>
    </source>
</reference>
<dbReference type="GO" id="GO:0000287">
    <property type="term" value="F:magnesium ion binding"/>
    <property type="evidence" value="ECO:0007669"/>
    <property type="project" value="UniProtKB-UniRule"/>
</dbReference>
<dbReference type="Pfam" id="PF17759">
    <property type="entry name" value="tRNA_synthFbeta"/>
    <property type="match status" value="1"/>
</dbReference>
<dbReference type="GO" id="GO:0009328">
    <property type="term" value="C:phenylalanine-tRNA ligase complex"/>
    <property type="evidence" value="ECO:0007669"/>
    <property type="project" value="TreeGrafter"/>
</dbReference>
<keyword evidence="12 15" id="KW-0648">Protein biosynthesis</keyword>
<dbReference type="SUPFAM" id="SSF46955">
    <property type="entry name" value="Putative DNA-binding domain"/>
    <property type="match status" value="1"/>
</dbReference>
<dbReference type="Gene3D" id="3.30.70.380">
    <property type="entry name" value="Ferrodoxin-fold anticodon-binding domain"/>
    <property type="match status" value="1"/>
</dbReference>
<keyword evidence="5 16" id="KW-0820">tRNA-binding</keyword>
<feature type="domain" description="TRNA-binding" evidence="17">
    <location>
        <begin position="39"/>
        <end position="152"/>
    </location>
</feature>
<dbReference type="GO" id="GO:0016740">
    <property type="term" value="F:transferase activity"/>
    <property type="evidence" value="ECO:0007669"/>
    <property type="project" value="UniProtKB-ARBA"/>
</dbReference>
<evidence type="ECO:0000256" key="10">
    <source>
        <dbReference type="ARBA" id="ARBA00022842"/>
    </source>
</evidence>
<dbReference type="Gene3D" id="2.40.50.140">
    <property type="entry name" value="Nucleic acid-binding proteins"/>
    <property type="match status" value="1"/>
</dbReference>
<dbReference type="EMBL" id="QRYQ01000001">
    <property type="protein sequence ID" value="RGU93991.1"/>
    <property type="molecule type" value="Genomic_DNA"/>
</dbReference>
<comment type="similarity">
    <text evidence="2 15">Belongs to the phenylalanyl-tRNA synthetase beta subunit family. Type 1 subfamily.</text>
</comment>
<dbReference type="InterPro" id="IPR002547">
    <property type="entry name" value="tRNA-bd_dom"/>
</dbReference>
<keyword evidence="9 15" id="KW-0067">ATP-binding</keyword>
<dbReference type="GeneID" id="66579946"/>
<protein>
    <recommendedName>
        <fullName evidence="15">Phenylalanine--tRNA ligase beta subunit</fullName>
        <ecNumber evidence="15">6.1.1.20</ecNumber>
    </recommendedName>
    <alternativeName>
        <fullName evidence="15">Phenylalanyl-tRNA synthetase beta subunit</fullName>
        <shortName evidence="15">PheRS</shortName>
    </alternativeName>
</protein>
<dbReference type="InterPro" id="IPR005147">
    <property type="entry name" value="tRNA_synthase_B5-dom"/>
</dbReference>
<dbReference type="PANTHER" id="PTHR10947">
    <property type="entry name" value="PHENYLALANYL-TRNA SYNTHETASE BETA CHAIN AND LEUCINE-RICH REPEAT-CONTAINING PROTEIN 47"/>
    <property type="match status" value="1"/>
</dbReference>
<dbReference type="FunFam" id="2.40.50.140:FF:000045">
    <property type="entry name" value="Phenylalanine--tRNA ligase beta subunit"/>
    <property type="match status" value="1"/>
</dbReference>
<dbReference type="InterPro" id="IPR012340">
    <property type="entry name" value="NA-bd_OB-fold"/>
</dbReference>
<dbReference type="CDD" id="cd00769">
    <property type="entry name" value="PheRS_beta_core"/>
    <property type="match status" value="1"/>
</dbReference>
<comment type="caution">
    <text evidence="20">The sequence shown here is derived from an EMBL/GenBank/DDBJ whole genome shotgun (WGS) entry which is preliminary data.</text>
</comment>
<evidence type="ECO:0000313" key="20">
    <source>
        <dbReference type="EMBL" id="RGU93991.1"/>
    </source>
</evidence>
<evidence type="ECO:0000256" key="15">
    <source>
        <dbReference type="HAMAP-Rule" id="MF_00283"/>
    </source>
</evidence>
<dbReference type="GO" id="GO:0005524">
    <property type="term" value="F:ATP binding"/>
    <property type="evidence" value="ECO:0007669"/>
    <property type="project" value="UniProtKB-UniRule"/>
</dbReference>
<dbReference type="SUPFAM" id="SSF55681">
    <property type="entry name" value="Class II aaRS and biotin synthetases"/>
    <property type="match status" value="1"/>
</dbReference>
<evidence type="ECO:0000256" key="5">
    <source>
        <dbReference type="ARBA" id="ARBA00022555"/>
    </source>
</evidence>
<dbReference type="Pfam" id="PF03484">
    <property type="entry name" value="B5"/>
    <property type="match status" value="1"/>
</dbReference>
<dbReference type="Gene3D" id="3.50.40.10">
    <property type="entry name" value="Phenylalanyl-trna Synthetase, Chain B, domain 3"/>
    <property type="match status" value="1"/>
</dbReference>
<proteinExistence type="inferred from homology"/>
<keyword evidence="11 16" id="KW-0694">RNA-binding</keyword>
<feature type="domain" description="B5" evidence="19">
    <location>
        <begin position="404"/>
        <end position="479"/>
    </location>
</feature>
<evidence type="ECO:0000259" key="17">
    <source>
        <dbReference type="PROSITE" id="PS50886"/>
    </source>
</evidence>
<evidence type="ECO:0000256" key="2">
    <source>
        <dbReference type="ARBA" id="ARBA00008653"/>
    </source>
</evidence>
<dbReference type="SUPFAM" id="SSF50249">
    <property type="entry name" value="Nucleic acid-binding proteins"/>
    <property type="match status" value="1"/>
</dbReference>
<evidence type="ECO:0000313" key="21">
    <source>
        <dbReference type="Proteomes" id="UP000265489"/>
    </source>
</evidence>
<organism evidence="20 21">
    <name type="scientific">Holdemanella biformis</name>
    <dbReference type="NCBI Taxonomy" id="1735"/>
    <lineage>
        <taxon>Bacteria</taxon>
        <taxon>Bacillati</taxon>
        <taxon>Bacillota</taxon>
        <taxon>Erysipelotrichia</taxon>
        <taxon>Erysipelotrichales</taxon>
        <taxon>Erysipelotrichaceae</taxon>
        <taxon>Holdemanella</taxon>
    </lineage>
</organism>
<keyword evidence="6 15" id="KW-0436">Ligase</keyword>
<evidence type="ECO:0000256" key="14">
    <source>
        <dbReference type="ARBA" id="ARBA00049255"/>
    </source>
</evidence>
<feature type="binding site" evidence="15">
    <location>
        <position position="467"/>
    </location>
    <ligand>
        <name>Mg(2+)</name>
        <dbReference type="ChEBI" id="CHEBI:18420"/>
        <note>shared with alpha subunit</note>
    </ligand>
</feature>
<dbReference type="SUPFAM" id="SSF56037">
    <property type="entry name" value="PheT/TilS domain"/>
    <property type="match status" value="1"/>
</dbReference>
<evidence type="ECO:0000256" key="9">
    <source>
        <dbReference type="ARBA" id="ARBA00022840"/>
    </source>
</evidence>
<dbReference type="SMART" id="SM00874">
    <property type="entry name" value="B5"/>
    <property type="match status" value="1"/>
</dbReference>
<dbReference type="InterPro" id="IPR005146">
    <property type="entry name" value="B3/B4_tRNA-bd"/>
</dbReference>
<keyword evidence="8 15" id="KW-0547">Nucleotide-binding</keyword>
<dbReference type="Pfam" id="PF03483">
    <property type="entry name" value="B3_4"/>
    <property type="match status" value="1"/>
</dbReference>
<feature type="domain" description="FDX-ACB" evidence="18">
    <location>
        <begin position="697"/>
        <end position="794"/>
    </location>
</feature>
<evidence type="ECO:0000256" key="3">
    <source>
        <dbReference type="ARBA" id="ARBA00011209"/>
    </source>
</evidence>
<dbReference type="GO" id="GO:0000049">
    <property type="term" value="F:tRNA binding"/>
    <property type="evidence" value="ECO:0007669"/>
    <property type="project" value="UniProtKB-UniRule"/>
</dbReference>
<dbReference type="GO" id="GO:0004826">
    <property type="term" value="F:phenylalanine-tRNA ligase activity"/>
    <property type="evidence" value="ECO:0007669"/>
    <property type="project" value="UniProtKB-UniRule"/>
</dbReference>
<name>A0A395W9S7_9FIRM</name>
<dbReference type="InterPro" id="IPR041616">
    <property type="entry name" value="PheRS_beta_core"/>
</dbReference>
<dbReference type="InterPro" id="IPR033714">
    <property type="entry name" value="tRNA_bind_bactPheRS"/>
</dbReference>
<dbReference type="Gene3D" id="3.30.930.10">
    <property type="entry name" value="Bira Bifunctional Protein, Domain 2"/>
    <property type="match status" value="1"/>
</dbReference>
<evidence type="ECO:0000256" key="11">
    <source>
        <dbReference type="ARBA" id="ARBA00022884"/>
    </source>
</evidence>
<keyword evidence="10 15" id="KW-0460">Magnesium</keyword>
<evidence type="ECO:0000256" key="6">
    <source>
        <dbReference type="ARBA" id="ARBA00022598"/>
    </source>
</evidence>
<evidence type="ECO:0000256" key="7">
    <source>
        <dbReference type="ARBA" id="ARBA00022723"/>
    </source>
</evidence>
<dbReference type="CDD" id="cd02796">
    <property type="entry name" value="tRNA_bind_bactPheRS"/>
    <property type="match status" value="1"/>
</dbReference>
<dbReference type="NCBIfam" id="NF045760">
    <property type="entry name" value="YtpR"/>
    <property type="match status" value="1"/>
</dbReference>
<gene>
    <name evidence="15 20" type="primary">pheT</name>
    <name evidence="20" type="ORF">DWW32_00295</name>
</gene>
<dbReference type="GO" id="GO:0006432">
    <property type="term" value="P:phenylalanyl-tRNA aminoacylation"/>
    <property type="evidence" value="ECO:0007669"/>
    <property type="project" value="UniProtKB-UniRule"/>
</dbReference>
<dbReference type="Pfam" id="PF01588">
    <property type="entry name" value="tRNA_bind"/>
    <property type="match status" value="1"/>
</dbReference>
<dbReference type="PROSITE" id="PS51483">
    <property type="entry name" value="B5"/>
    <property type="match status" value="1"/>
</dbReference>
<comment type="subunit">
    <text evidence="3 15">Tetramer of two alpha and two beta subunits.</text>
</comment>
<feature type="binding site" evidence="15">
    <location>
        <position position="466"/>
    </location>
    <ligand>
        <name>Mg(2+)</name>
        <dbReference type="ChEBI" id="CHEBI:18420"/>
        <note>shared with alpha subunit</note>
    </ligand>
</feature>
<dbReference type="InterPro" id="IPR045864">
    <property type="entry name" value="aa-tRNA-synth_II/BPL/LPL"/>
</dbReference>
<accession>A0A395W9S7</accession>
<dbReference type="Pfam" id="PF03147">
    <property type="entry name" value="FDX-ACB"/>
    <property type="match status" value="1"/>
</dbReference>
<keyword evidence="7 15" id="KW-0479">Metal-binding</keyword>
<evidence type="ECO:0000256" key="1">
    <source>
        <dbReference type="ARBA" id="ARBA00004496"/>
    </source>
</evidence>
<dbReference type="AlphaFoldDB" id="A0A395W9S7"/>
<keyword evidence="13 15" id="KW-0030">Aminoacyl-tRNA synthetase</keyword>